<keyword evidence="2" id="KW-0813">Transport</keyword>
<accession>A0A916X055</accession>
<dbReference type="GO" id="GO:0015833">
    <property type="term" value="P:peptide transport"/>
    <property type="evidence" value="ECO:0007669"/>
    <property type="project" value="InterPro"/>
</dbReference>
<evidence type="ECO:0000259" key="5">
    <source>
        <dbReference type="PROSITE" id="PS50893"/>
    </source>
</evidence>
<dbReference type="RefSeq" id="WP_188587851.1">
    <property type="nucleotide sequence ID" value="NZ_BMGC01000033.1"/>
</dbReference>
<keyword evidence="4 6" id="KW-0067">ATP-binding</keyword>
<dbReference type="Proteomes" id="UP000621454">
    <property type="component" value="Unassembled WGS sequence"/>
</dbReference>
<feature type="domain" description="ABC transporter" evidence="5">
    <location>
        <begin position="276"/>
        <end position="515"/>
    </location>
</feature>
<evidence type="ECO:0000313" key="6">
    <source>
        <dbReference type="EMBL" id="GGB43029.1"/>
    </source>
</evidence>
<sequence>MSVLVAESISVQAGETTIVEPLDLRVDAGECVAIIGESGSGKTMTARAIVGLLPRGVTATGTVRMADEVVTLPAAERVWSSLRGDRVALLVQDPFTSLSPVHRCGAQLAASLRAEDRRRGRARRGRAAMREEVIRRLAEVRLDARVARQYPHELSGGMRQRLAIAAALAADPQVLVADEPTTALDATVQGEVLDLLAALSAERGMGLLLISHDLGIVAGRAARVMVMSAGQVVESGPTESVLTRPEHPYTRRLLEASPSLHEVPERRMPDQGAPVAEMIDVVKSFGDRQVLHGVSIELYAGQTLALVGESGSGKSTLARVLAGLETAESGSLRLRGEPLPMGRAGRHAEQIQVVFQDPNSTLNPSFTVRRTLAEALGTARGHADGHRGAGRQDVDALLRSVDLDPALASRHPASLSGGQRQRVAIARAIAVSPEVLICDEMVSALDVSVQEQILTLLDRLRADLDLAVLFISHDLAVVSQVADRVAVMSEGRIVETGTTEQVIDYPRHEYTARLVESARSQSLIKE</sequence>
<feature type="domain" description="ABC transporter" evidence="5">
    <location>
        <begin position="4"/>
        <end position="254"/>
    </location>
</feature>
<dbReference type="SUPFAM" id="SSF52540">
    <property type="entry name" value="P-loop containing nucleoside triphosphate hydrolases"/>
    <property type="match status" value="2"/>
</dbReference>
<dbReference type="Pfam" id="PF08352">
    <property type="entry name" value="oligo_HPY"/>
    <property type="match status" value="2"/>
</dbReference>
<dbReference type="PROSITE" id="PS50893">
    <property type="entry name" value="ABC_TRANSPORTER_2"/>
    <property type="match status" value="2"/>
</dbReference>
<dbReference type="GO" id="GO:0005524">
    <property type="term" value="F:ATP binding"/>
    <property type="evidence" value="ECO:0007669"/>
    <property type="project" value="UniProtKB-KW"/>
</dbReference>
<evidence type="ECO:0000256" key="3">
    <source>
        <dbReference type="ARBA" id="ARBA00022741"/>
    </source>
</evidence>
<keyword evidence="3" id="KW-0547">Nucleotide-binding</keyword>
<organism evidence="6 7">
    <name type="scientific">Gordonia jinhuaensis</name>
    <dbReference type="NCBI Taxonomy" id="1517702"/>
    <lineage>
        <taxon>Bacteria</taxon>
        <taxon>Bacillati</taxon>
        <taxon>Actinomycetota</taxon>
        <taxon>Actinomycetes</taxon>
        <taxon>Mycobacteriales</taxon>
        <taxon>Gordoniaceae</taxon>
        <taxon>Gordonia</taxon>
    </lineage>
</organism>
<evidence type="ECO:0000313" key="7">
    <source>
        <dbReference type="Proteomes" id="UP000621454"/>
    </source>
</evidence>
<dbReference type="InterPro" id="IPR003593">
    <property type="entry name" value="AAA+_ATPase"/>
</dbReference>
<dbReference type="Pfam" id="PF00005">
    <property type="entry name" value="ABC_tran"/>
    <property type="match status" value="2"/>
</dbReference>
<dbReference type="InterPro" id="IPR017871">
    <property type="entry name" value="ABC_transporter-like_CS"/>
</dbReference>
<evidence type="ECO:0000256" key="2">
    <source>
        <dbReference type="ARBA" id="ARBA00022448"/>
    </source>
</evidence>
<dbReference type="InterPro" id="IPR013563">
    <property type="entry name" value="Oligopep_ABC_C"/>
</dbReference>
<proteinExistence type="inferred from homology"/>
<dbReference type="SMART" id="SM00382">
    <property type="entry name" value="AAA"/>
    <property type="match status" value="2"/>
</dbReference>
<dbReference type="CDD" id="cd03257">
    <property type="entry name" value="ABC_NikE_OppD_transporters"/>
    <property type="match status" value="2"/>
</dbReference>
<comment type="caution">
    <text evidence="6">The sequence shown here is derived from an EMBL/GenBank/DDBJ whole genome shotgun (WGS) entry which is preliminary data.</text>
</comment>
<dbReference type="GO" id="GO:0016887">
    <property type="term" value="F:ATP hydrolysis activity"/>
    <property type="evidence" value="ECO:0007669"/>
    <property type="project" value="InterPro"/>
</dbReference>
<dbReference type="GO" id="GO:0055085">
    <property type="term" value="P:transmembrane transport"/>
    <property type="evidence" value="ECO:0007669"/>
    <property type="project" value="UniProtKB-ARBA"/>
</dbReference>
<keyword evidence="7" id="KW-1185">Reference proteome</keyword>
<dbReference type="PANTHER" id="PTHR43776:SF7">
    <property type="entry name" value="D,D-DIPEPTIDE TRANSPORT ATP-BINDING PROTEIN DDPF-RELATED"/>
    <property type="match status" value="1"/>
</dbReference>
<dbReference type="InterPro" id="IPR003439">
    <property type="entry name" value="ABC_transporter-like_ATP-bd"/>
</dbReference>
<reference evidence="6" key="2">
    <citation type="submission" date="2020-09" db="EMBL/GenBank/DDBJ databases">
        <authorList>
            <person name="Sun Q."/>
            <person name="Zhou Y."/>
        </authorList>
    </citation>
    <scope>NUCLEOTIDE SEQUENCE</scope>
    <source>
        <strain evidence="6">CGMCC 1.12827</strain>
    </source>
</reference>
<reference evidence="6" key="1">
    <citation type="journal article" date="2014" name="Int. J. Syst. Evol. Microbiol.">
        <title>Complete genome sequence of Corynebacterium casei LMG S-19264T (=DSM 44701T), isolated from a smear-ripened cheese.</title>
        <authorList>
            <consortium name="US DOE Joint Genome Institute (JGI-PGF)"/>
            <person name="Walter F."/>
            <person name="Albersmeier A."/>
            <person name="Kalinowski J."/>
            <person name="Ruckert C."/>
        </authorList>
    </citation>
    <scope>NUCLEOTIDE SEQUENCE</scope>
    <source>
        <strain evidence="6">CGMCC 1.12827</strain>
    </source>
</reference>
<dbReference type="InterPro" id="IPR027417">
    <property type="entry name" value="P-loop_NTPase"/>
</dbReference>
<dbReference type="PANTHER" id="PTHR43776">
    <property type="entry name" value="TRANSPORT ATP-BINDING PROTEIN"/>
    <property type="match status" value="1"/>
</dbReference>
<dbReference type="InterPro" id="IPR050319">
    <property type="entry name" value="ABC_transp_ATP-bind"/>
</dbReference>
<evidence type="ECO:0000256" key="1">
    <source>
        <dbReference type="ARBA" id="ARBA00005417"/>
    </source>
</evidence>
<name>A0A916X055_9ACTN</name>
<dbReference type="Gene3D" id="3.40.50.300">
    <property type="entry name" value="P-loop containing nucleotide triphosphate hydrolases"/>
    <property type="match status" value="2"/>
</dbReference>
<comment type="similarity">
    <text evidence="1">Belongs to the ABC transporter superfamily.</text>
</comment>
<dbReference type="PROSITE" id="PS00211">
    <property type="entry name" value="ABC_TRANSPORTER_1"/>
    <property type="match status" value="2"/>
</dbReference>
<dbReference type="EMBL" id="BMGC01000033">
    <property type="protein sequence ID" value="GGB43029.1"/>
    <property type="molecule type" value="Genomic_DNA"/>
</dbReference>
<protein>
    <submittedName>
        <fullName evidence="6">ABC transporter ATP-binding protein</fullName>
    </submittedName>
</protein>
<evidence type="ECO:0000256" key="4">
    <source>
        <dbReference type="ARBA" id="ARBA00022840"/>
    </source>
</evidence>
<gene>
    <name evidence="6" type="ORF">GCM10011489_33160</name>
</gene>
<dbReference type="AlphaFoldDB" id="A0A916X055"/>